<dbReference type="GO" id="GO:0004499">
    <property type="term" value="F:N,N-dimethylaniline monooxygenase activity"/>
    <property type="evidence" value="ECO:0007669"/>
    <property type="project" value="InterPro"/>
</dbReference>
<evidence type="ECO:0000256" key="7">
    <source>
        <dbReference type="ARBA" id="ARBA00023002"/>
    </source>
</evidence>
<keyword evidence="6" id="KW-0521">NADP</keyword>
<dbReference type="Gene3D" id="3.50.50.60">
    <property type="entry name" value="FAD/NAD(P)-binding domain"/>
    <property type="match status" value="1"/>
</dbReference>
<evidence type="ECO:0000256" key="10">
    <source>
        <dbReference type="ARBA" id="ARBA00047707"/>
    </source>
</evidence>
<dbReference type="PANTHER" id="PTHR43539">
    <property type="entry name" value="FLAVIN-BINDING MONOOXYGENASE-LIKE PROTEIN (AFU_ORTHOLOGUE AFUA_4G09220)"/>
    <property type="match status" value="1"/>
</dbReference>
<evidence type="ECO:0000256" key="11">
    <source>
        <dbReference type="RuleBase" id="RU361177"/>
    </source>
</evidence>
<evidence type="ECO:0000313" key="13">
    <source>
        <dbReference type="Proteomes" id="UP001054252"/>
    </source>
</evidence>
<name>A0AAV5LFA8_9ROSI</name>
<keyword evidence="8 11" id="KW-0503">Monooxygenase</keyword>
<keyword evidence="5 11" id="KW-0274">FAD</keyword>
<dbReference type="GO" id="GO:0050661">
    <property type="term" value="F:NADP binding"/>
    <property type="evidence" value="ECO:0007669"/>
    <property type="project" value="InterPro"/>
</dbReference>
<dbReference type="PRINTS" id="PR00368">
    <property type="entry name" value="FADPNR"/>
</dbReference>
<dbReference type="InterPro" id="IPR050982">
    <property type="entry name" value="Auxin_biosynth/cation_transpt"/>
</dbReference>
<gene>
    <name evidence="12" type="ORF">SLEP1_g43656</name>
</gene>
<evidence type="ECO:0000256" key="6">
    <source>
        <dbReference type="ARBA" id="ARBA00022857"/>
    </source>
</evidence>
<organism evidence="12 13">
    <name type="scientific">Rubroshorea leprosula</name>
    <dbReference type="NCBI Taxonomy" id="152421"/>
    <lineage>
        <taxon>Eukaryota</taxon>
        <taxon>Viridiplantae</taxon>
        <taxon>Streptophyta</taxon>
        <taxon>Embryophyta</taxon>
        <taxon>Tracheophyta</taxon>
        <taxon>Spermatophyta</taxon>
        <taxon>Magnoliopsida</taxon>
        <taxon>eudicotyledons</taxon>
        <taxon>Gunneridae</taxon>
        <taxon>Pentapetalae</taxon>
        <taxon>rosids</taxon>
        <taxon>malvids</taxon>
        <taxon>Malvales</taxon>
        <taxon>Dipterocarpaceae</taxon>
        <taxon>Rubroshorea</taxon>
    </lineage>
</organism>
<comment type="catalytic activity">
    <reaction evidence="10">
        <text>indole-3-pyruvate + NADPH + O2 + H(+) = (indol-3-yl)acetate + CO2 + NADP(+) + H2O</text>
        <dbReference type="Rhea" id="RHEA:34331"/>
        <dbReference type="ChEBI" id="CHEBI:15377"/>
        <dbReference type="ChEBI" id="CHEBI:15378"/>
        <dbReference type="ChEBI" id="CHEBI:15379"/>
        <dbReference type="ChEBI" id="CHEBI:16526"/>
        <dbReference type="ChEBI" id="CHEBI:17640"/>
        <dbReference type="ChEBI" id="CHEBI:30854"/>
        <dbReference type="ChEBI" id="CHEBI:57783"/>
        <dbReference type="ChEBI" id="CHEBI:58349"/>
        <dbReference type="EC" id="1.14.13.168"/>
    </reaction>
</comment>
<comment type="pathway">
    <text evidence="2">Plant hormone metabolism; auxin biosynthesis.</text>
</comment>
<evidence type="ECO:0000256" key="4">
    <source>
        <dbReference type="ARBA" id="ARBA00022630"/>
    </source>
</evidence>
<dbReference type="InterPro" id="IPR036188">
    <property type="entry name" value="FAD/NAD-bd_sf"/>
</dbReference>
<proteinExistence type="inferred from homology"/>
<reference evidence="12 13" key="1">
    <citation type="journal article" date="2021" name="Commun. Biol.">
        <title>The genome of Shorea leprosula (Dipterocarpaceae) highlights the ecological relevance of drought in aseasonal tropical rainforests.</title>
        <authorList>
            <person name="Ng K.K.S."/>
            <person name="Kobayashi M.J."/>
            <person name="Fawcett J.A."/>
            <person name="Hatakeyama M."/>
            <person name="Paape T."/>
            <person name="Ng C.H."/>
            <person name="Ang C.C."/>
            <person name="Tnah L.H."/>
            <person name="Lee C.T."/>
            <person name="Nishiyama T."/>
            <person name="Sese J."/>
            <person name="O'Brien M.J."/>
            <person name="Copetti D."/>
            <person name="Mohd Noor M.I."/>
            <person name="Ong R.C."/>
            <person name="Putra M."/>
            <person name="Sireger I.Z."/>
            <person name="Indrioko S."/>
            <person name="Kosugi Y."/>
            <person name="Izuno A."/>
            <person name="Isagi Y."/>
            <person name="Lee S.L."/>
            <person name="Shimizu K.K."/>
        </authorList>
    </citation>
    <scope>NUCLEOTIDE SEQUENCE [LARGE SCALE GENOMIC DNA]</scope>
    <source>
        <strain evidence="12">214</strain>
    </source>
</reference>
<keyword evidence="13" id="KW-1185">Reference proteome</keyword>
<keyword evidence="4 11" id="KW-0285">Flavoprotein</keyword>
<keyword evidence="9" id="KW-0073">Auxin biosynthesis</keyword>
<dbReference type="GO" id="GO:0009851">
    <property type="term" value="P:auxin biosynthetic process"/>
    <property type="evidence" value="ECO:0007669"/>
    <property type="project" value="UniProtKB-KW"/>
</dbReference>
<dbReference type="EMBL" id="BPVZ01000110">
    <property type="protein sequence ID" value="GKV35382.1"/>
    <property type="molecule type" value="Genomic_DNA"/>
</dbReference>
<comment type="cofactor">
    <cofactor evidence="1 11">
        <name>FAD</name>
        <dbReference type="ChEBI" id="CHEBI:57692"/>
    </cofactor>
</comment>
<dbReference type="PANTHER" id="PTHR43539:SF9">
    <property type="entry name" value="INDOLE-3-PYRUVATE MONOOXYGENASE YUCCA11-RELATED"/>
    <property type="match status" value="1"/>
</dbReference>
<evidence type="ECO:0000256" key="9">
    <source>
        <dbReference type="ARBA" id="ARBA00023070"/>
    </source>
</evidence>
<keyword evidence="7 11" id="KW-0560">Oxidoreductase</keyword>
<dbReference type="Pfam" id="PF00743">
    <property type="entry name" value="FMO-like"/>
    <property type="match status" value="1"/>
</dbReference>
<dbReference type="SUPFAM" id="SSF51905">
    <property type="entry name" value="FAD/NAD(P)-binding domain"/>
    <property type="match status" value="2"/>
</dbReference>
<dbReference type="InterPro" id="IPR020946">
    <property type="entry name" value="Flavin_mOase-like"/>
</dbReference>
<comment type="caution">
    <text evidence="12">The sequence shown here is derived from an EMBL/GenBank/DDBJ whole genome shotgun (WGS) entry which is preliminary data.</text>
</comment>
<dbReference type="PIRSF" id="PIRSF000332">
    <property type="entry name" value="FMO"/>
    <property type="match status" value="1"/>
</dbReference>
<dbReference type="GO" id="GO:0050660">
    <property type="term" value="F:flavin adenine dinucleotide binding"/>
    <property type="evidence" value="ECO:0007669"/>
    <property type="project" value="InterPro"/>
</dbReference>
<evidence type="ECO:0000256" key="8">
    <source>
        <dbReference type="ARBA" id="ARBA00023033"/>
    </source>
</evidence>
<dbReference type="GO" id="GO:0103075">
    <property type="term" value="F:indole-3-pyruvate monooxygenase activity"/>
    <property type="evidence" value="ECO:0007669"/>
    <property type="project" value="UniProtKB-EC"/>
</dbReference>
<dbReference type="EC" id="1.-.-.-" evidence="11"/>
<evidence type="ECO:0000313" key="12">
    <source>
        <dbReference type="EMBL" id="GKV35382.1"/>
    </source>
</evidence>
<dbReference type="InterPro" id="IPR000960">
    <property type="entry name" value="Flavin_mOase"/>
</dbReference>
<protein>
    <recommendedName>
        <fullName evidence="11">Flavin-containing monooxygenase</fullName>
        <ecNumber evidence="11">1.-.-.-</ecNumber>
    </recommendedName>
</protein>
<evidence type="ECO:0000256" key="1">
    <source>
        <dbReference type="ARBA" id="ARBA00001974"/>
    </source>
</evidence>
<dbReference type="Proteomes" id="UP001054252">
    <property type="component" value="Unassembled WGS sequence"/>
</dbReference>
<evidence type="ECO:0000256" key="5">
    <source>
        <dbReference type="ARBA" id="ARBA00022827"/>
    </source>
</evidence>
<accession>A0AAV5LFA8</accession>
<dbReference type="AlphaFoldDB" id="A0AAV5LFA8"/>
<evidence type="ECO:0000256" key="3">
    <source>
        <dbReference type="ARBA" id="ARBA00009183"/>
    </source>
</evidence>
<dbReference type="PRINTS" id="PR00469">
    <property type="entry name" value="PNDRDTASEII"/>
</dbReference>
<evidence type="ECO:0000256" key="2">
    <source>
        <dbReference type="ARBA" id="ARBA00004814"/>
    </source>
</evidence>
<sequence>MAQIVSVPVLIVGAGPSGLAISACLNNLSISNTVLERENCYGSLWKHRCYDRVSLHLAKQFCELPLHPHSPTTPKYMPKATFLAYLDEYVSKFNINPRYNRHVESAEFDESIKSWRVEAKNLLSEVTEVYVAEFLVVATGENSEGVIPQIPGLDTFPGEILHSSLYKSGKQYEGKNVLVVGCGNSGMEISLDLSNFGARTTIVARNPIHVLSKEMVYTGMFLLKHLGVGLVDRAVTWLSTLKFGDLTKYGIRRPTEGPFYLKGLTGRSPTIDAGTVAKIKAGEVKVAPEISHINANLVTFRDGKVSSFDAIILATGYKSSANKWLKDFKYILNNDGLPKQKQPDHWKGDNGIYCIGLSKNGLFGIARDAKEASDDIFKTLKARE</sequence>
<comment type="similarity">
    <text evidence="3 11">Belongs to the FMO family.</text>
</comment>